<protein>
    <submittedName>
        <fullName evidence="2">Putative Transcriptional regulator, MarR family</fullName>
    </submittedName>
</protein>
<gene>
    <name evidence="2" type="ORF">NOCA2240013</name>
</gene>
<proteinExistence type="predicted"/>
<dbReference type="AlphaFoldDB" id="A0A2P2BZS9"/>
<dbReference type="Pfam" id="PF12802">
    <property type="entry name" value="MarR_2"/>
    <property type="match status" value="1"/>
</dbReference>
<dbReference type="InterPro" id="IPR036390">
    <property type="entry name" value="WH_DNA-bd_sf"/>
</dbReference>
<dbReference type="SMART" id="SM00347">
    <property type="entry name" value="HTH_MARR"/>
    <property type="match status" value="1"/>
</dbReference>
<dbReference type="InterPro" id="IPR036388">
    <property type="entry name" value="WH-like_DNA-bd_sf"/>
</dbReference>
<feature type="domain" description="HTH marR-type" evidence="1">
    <location>
        <begin position="1"/>
        <end position="152"/>
    </location>
</feature>
<dbReference type="PANTHER" id="PTHR33164">
    <property type="entry name" value="TRANSCRIPTIONAL REGULATOR, MARR FAMILY"/>
    <property type="match status" value="1"/>
</dbReference>
<reference evidence="2" key="1">
    <citation type="submission" date="2015-08" db="EMBL/GenBank/DDBJ databases">
        <authorList>
            <person name="Babu N.S."/>
            <person name="Beckwith C.J."/>
            <person name="Beseler K.G."/>
            <person name="Brison A."/>
            <person name="Carone J.V."/>
            <person name="Caskin T.P."/>
            <person name="Diamond M."/>
            <person name="Durham M.E."/>
            <person name="Foxe J.M."/>
            <person name="Go M."/>
            <person name="Henderson B.A."/>
            <person name="Jones I.B."/>
            <person name="McGettigan J.A."/>
            <person name="Micheletti S.J."/>
            <person name="Nasrallah M.E."/>
            <person name="Ortiz D."/>
            <person name="Piller C.R."/>
            <person name="Privatt S.R."/>
            <person name="Schneider S.L."/>
            <person name="Sharp S."/>
            <person name="Smith T.C."/>
            <person name="Stanton J.D."/>
            <person name="Ullery H.E."/>
            <person name="Wilson R.J."/>
            <person name="Serrano M.G."/>
            <person name="Buck G."/>
            <person name="Lee V."/>
            <person name="Wang Y."/>
            <person name="Carvalho R."/>
            <person name="Voegtly L."/>
            <person name="Shi R."/>
            <person name="Duckworth R."/>
            <person name="Johnson A."/>
            <person name="Loviza R."/>
            <person name="Walstead R."/>
            <person name="Shah Z."/>
            <person name="Kiflezghi M."/>
            <person name="Wade K."/>
            <person name="Ball S.L."/>
            <person name="Bradley K.W."/>
            <person name="Asai D.J."/>
            <person name="Bowman C.A."/>
            <person name="Russell D.A."/>
            <person name="Pope W.H."/>
            <person name="Jacobs-Sera D."/>
            <person name="Hendrix R.W."/>
            <person name="Hatfull G.F."/>
        </authorList>
    </citation>
    <scope>NUCLEOTIDE SEQUENCE</scope>
</reference>
<evidence type="ECO:0000259" key="1">
    <source>
        <dbReference type="PROSITE" id="PS50995"/>
    </source>
</evidence>
<accession>A0A2P2BZS9</accession>
<dbReference type="GO" id="GO:0006950">
    <property type="term" value="P:response to stress"/>
    <property type="evidence" value="ECO:0007669"/>
    <property type="project" value="TreeGrafter"/>
</dbReference>
<dbReference type="PROSITE" id="PS50995">
    <property type="entry name" value="HTH_MARR_2"/>
    <property type="match status" value="1"/>
</dbReference>
<sequence>MEKATRRPAGPPSDEAIRLIRALRAYINETEIYIGAAGREADMHRTDLTGLTVVMDRGNLGESTTPGQLSTAMRLSAPATSAMLDRLEKLGHVVRHPHPTDRRSVVVDLTDHAREVGGAMFGRLAAHLAPVLGQRSEAELADIAEFLEQVVEATRAASDEIS</sequence>
<dbReference type="PRINTS" id="PR00598">
    <property type="entry name" value="HTHMARR"/>
</dbReference>
<dbReference type="GO" id="GO:0003700">
    <property type="term" value="F:DNA-binding transcription factor activity"/>
    <property type="evidence" value="ECO:0007669"/>
    <property type="project" value="InterPro"/>
</dbReference>
<name>A0A2P2BZS9_9ZZZZ</name>
<dbReference type="EMBL" id="CZKA01000017">
    <property type="protein sequence ID" value="CUR55241.1"/>
    <property type="molecule type" value="Genomic_DNA"/>
</dbReference>
<dbReference type="PANTHER" id="PTHR33164:SF106">
    <property type="entry name" value="TRANSCRIPTIONAL REGULATORY PROTEIN"/>
    <property type="match status" value="1"/>
</dbReference>
<organism evidence="2">
    <name type="scientific">metagenome</name>
    <dbReference type="NCBI Taxonomy" id="256318"/>
    <lineage>
        <taxon>unclassified sequences</taxon>
        <taxon>metagenomes</taxon>
    </lineage>
</organism>
<dbReference type="InterPro" id="IPR039422">
    <property type="entry name" value="MarR/SlyA-like"/>
</dbReference>
<dbReference type="Gene3D" id="1.10.10.10">
    <property type="entry name" value="Winged helix-like DNA-binding domain superfamily/Winged helix DNA-binding domain"/>
    <property type="match status" value="1"/>
</dbReference>
<dbReference type="InterPro" id="IPR000835">
    <property type="entry name" value="HTH_MarR-typ"/>
</dbReference>
<evidence type="ECO:0000313" key="2">
    <source>
        <dbReference type="EMBL" id="CUR55241.1"/>
    </source>
</evidence>
<dbReference type="SUPFAM" id="SSF46785">
    <property type="entry name" value="Winged helix' DNA-binding domain"/>
    <property type="match status" value="1"/>
</dbReference>